<dbReference type="PANTHER" id="PTHR43570:SF16">
    <property type="entry name" value="ALDEHYDE DEHYDROGENASE TYPE III, ISOFORM Q"/>
    <property type="match status" value="1"/>
</dbReference>
<dbReference type="InterPro" id="IPR016163">
    <property type="entry name" value="Ald_DH_C"/>
</dbReference>
<dbReference type="InterPro" id="IPR016162">
    <property type="entry name" value="Ald_DH_N"/>
</dbReference>
<protein>
    <recommendedName>
        <fullName evidence="4">Aldehyde dehydrogenase</fullName>
    </recommendedName>
</protein>
<organism evidence="8 9">
    <name type="scientific">Galendromus occidentalis</name>
    <name type="common">western predatory mite</name>
    <dbReference type="NCBI Taxonomy" id="34638"/>
    <lineage>
        <taxon>Eukaryota</taxon>
        <taxon>Metazoa</taxon>
        <taxon>Ecdysozoa</taxon>
        <taxon>Arthropoda</taxon>
        <taxon>Chelicerata</taxon>
        <taxon>Arachnida</taxon>
        <taxon>Acari</taxon>
        <taxon>Parasitiformes</taxon>
        <taxon>Mesostigmata</taxon>
        <taxon>Gamasina</taxon>
        <taxon>Phytoseioidea</taxon>
        <taxon>Phytoseiidae</taxon>
        <taxon>Typhlodrominae</taxon>
        <taxon>Galendromus</taxon>
    </lineage>
</organism>
<evidence type="ECO:0000256" key="6">
    <source>
        <dbReference type="SAM" id="Phobius"/>
    </source>
</evidence>
<dbReference type="GO" id="GO:0005737">
    <property type="term" value="C:cytoplasm"/>
    <property type="evidence" value="ECO:0007669"/>
    <property type="project" value="TreeGrafter"/>
</dbReference>
<comment type="similarity">
    <text evidence="1 4">Belongs to the aldehyde dehydrogenase family.</text>
</comment>
<evidence type="ECO:0000256" key="3">
    <source>
        <dbReference type="ARBA" id="ARBA00023027"/>
    </source>
</evidence>
<evidence type="ECO:0000313" key="8">
    <source>
        <dbReference type="Proteomes" id="UP000694867"/>
    </source>
</evidence>
<feature type="domain" description="Aldehyde dehydrogenase" evidence="7">
    <location>
        <begin position="32"/>
        <end position="442"/>
    </location>
</feature>
<dbReference type="FunFam" id="3.40.605.10:FF:000004">
    <property type="entry name" value="Aldehyde dehydrogenase"/>
    <property type="match status" value="1"/>
</dbReference>
<name>A0AAJ7WIF8_9ACAR</name>
<keyword evidence="3" id="KW-0520">NAD</keyword>
<evidence type="ECO:0000313" key="9">
    <source>
        <dbReference type="RefSeq" id="XP_028968309.1"/>
    </source>
</evidence>
<evidence type="ECO:0000256" key="4">
    <source>
        <dbReference type="PIRNR" id="PIRNR036492"/>
    </source>
</evidence>
<keyword evidence="8" id="KW-1185">Reference proteome</keyword>
<dbReference type="Gene3D" id="3.40.309.10">
    <property type="entry name" value="Aldehyde Dehydrogenase, Chain A, domain 2"/>
    <property type="match status" value="1"/>
</dbReference>
<accession>A0AAJ7WIF8</accession>
<dbReference type="InterPro" id="IPR012394">
    <property type="entry name" value="Aldehyde_DH_NAD(P)"/>
</dbReference>
<dbReference type="KEGG" id="goe:100907329"/>
<dbReference type="GO" id="GO:0006081">
    <property type="term" value="P:aldehyde metabolic process"/>
    <property type="evidence" value="ECO:0007669"/>
    <property type="project" value="InterPro"/>
</dbReference>
<evidence type="ECO:0000256" key="5">
    <source>
        <dbReference type="PIRSR" id="PIRSR036492-1"/>
    </source>
</evidence>
<dbReference type="Proteomes" id="UP000694867">
    <property type="component" value="Unplaced"/>
</dbReference>
<sequence>MSDAVIPFHTLGAEERVHTKYTDRLDRLRRSFASGKTKSVKWRIQQLKAMRRFLEDHRGAFKQAMKKDLNKNPMEADLFEVEFVINEIRGALQEIHEWVKPEPISRNALSMLDTLYMWNEPYGVCLVMGAWNYPVMLTLSPGVGALAAGNAVVFKPSDLSPETAALFEKMSAYMDPDATLVIPGGIPESSELLKEKFDHIFYTGSINGGKIVHAAAQRYLTPIVLELGGKCPVYIDSDVDLEVATKRLLWGKFVNAGQTCVGPDHVFVPEKIYEEFIDVSKRVVKQFYGDDPKKSPDFGRIVSSRHAKRLQNLLQGSQAVFGGDVDVETCYVSPTLLRDVAISDPIMAEEIFGPILPVIKVRDLSEAIEMINARDKPLTAYVFSRDRTVIDGFIERTSSGSVCANDVLVMLTIDSVPFGGVGPSGMGRYHGKHSFDCFSNKKPVLERDFNPVGEYLGKFRYPPQSSLGIEIFRQLMWKRPNPFNFVMSSAPYLIGSVAGIGATLVYQMTMS</sequence>
<dbReference type="AlphaFoldDB" id="A0AAJ7WIF8"/>
<dbReference type="PROSITE" id="PS00070">
    <property type="entry name" value="ALDEHYDE_DEHYDR_CYS"/>
    <property type="match status" value="1"/>
</dbReference>
<dbReference type="Pfam" id="PF00171">
    <property type="entry name" value="Aldedh"/>
    <property type="match status" value="1"/>
</dbReference>
<dbReference type="InterPro" id="IPR016161">
    <property type="entry name" value="Ald_DH/histidinol_DH"/>
</dbReference>
<evidence type="ECO:0000256" key="1">
    <source>
        <dbReference type="ARBA" id="ARBA00009986"/>
    </source>
</evidence>
<dbReference type="GO" id="GO:0004029">
    <property type="term" value="F:aldehyde dehydrogenase (NAD+) activity"/>
    <property type="evidence" value="ECO:0007669"/>
    <property type="project" value="TreeGrafter"/>
</dbReference>
<keyword evidence="6" id="KW-0812">Transmembrane</keyword>
<dbReference type="SUPFAM" id="SSF53720">
    <property type="entry name" value="ALDH-like"/>
    <property type="match status" value="1"/>
</dbReference>
<keyword evidence="6" id="KW-1133">Transmembrane helix</keyword>
<dbReference type="Gene3D" id="3.40.605.10">
    <property type="entry name" value="Aldehyde Dehydrogenase, Chain A, domain 1"/>
    <property type="match status" value="1"/>
</dbReference>
<proteinExistence type="inferred from homology"/>
<dbReference type="InterPro" id="IPR016160">
    <property type="entry name" value="Ald_DH_CS_CYS"/>
</dbReference>
<dbReference type="PIRSF" id="PIRSF036492">
    <property type="entry name" value="ALDH"/>
    <property type="match status" value="1"/>
</dbReference>
<dbReference type="RefSeq" id="XP_028968309.1">
    <property type="nucleotide sequence ID" value="XM_029112476.1"/>
</dbReference>
<reference evidence="9" key="1">
    <citation type="submission" date="2025-08" db="UniProtKB">
        <authorList>
            <consortium name="RefSeq"/>
        </authorList>
    </citation>
    <scope>IDENTIFICATION</scope>
</reference>
<dbReference type="GeneID" id="100907329"/>
<evidence type="ECO:0000256" key="2">
    <source>
        <dbReference type="ARBA" id="ARBA00023002"/>
    </source>
</evidence>
<dbReference type="InterPro" id="IPR015590">
    <property type="entry name" value="Aldehyde_DH_dom"/>
</dbReference>
<keyword evidence="6" id="KW-0472">Membrane</keyword>
<dbReference type="PANTHER" id="PTHR43570">
    <property type="entry name" value="ALDEHYDE DEHYDROGENASE"/>
    <property type="match status" value="1"/>
</dbReference>
<dbReference type="FunFam" id="3.40.309.10:FF:000003">
    <property type="entry name" value="Aldehyde dehydrogenase"/>
    <property type="match status" value="1"/>
</dbReference>
<feature type="transmembrane region" description="Helical" evidence="6">
    <location>
        <begin position="483"/>
        <end position="506"/>
    </location>
</feature>
<keyword evidence="2 4" id="KW-0560">Oxidoreductase</keyword>
<gene>
    <name evidence="9" type="primary">LOC100907329</name>
</gene>
<feature type="active site" evidence="5">
    <location>
        <position position="226"/>
    </location>
</feature>
<feature type="active site" evidence="5">
    <location>
        <position position="260"/>
    </location>
</feature>
<evidence type="ECO:0000259" key="7">
    <source>
        <dbReference type="Pfam" id="PF00171"/>
    </source>
</evidence>